<organism evidence="6 7">
    <name type="scientific">Coptis chinensis</name>
    <dbReference type="NCBI Taxonomy" id="261450"/>
    <lineage>
        <taxon>Eukaryota</taxon>
        <taxon>Viridiplantae</taxon>
        <taxon>Streptophyta</taxon>
        <taxon>Embryophyta</taxon>
        <taxon>Tracheophyta</taxon>
        <taxon>Spermatophyta</taxon>
        <taxon>Magnoliopsida</taxon>
        <taxon>Ranunculales</taxon>
        <taxon>Ranunculaceae</taxon>
        <taxon>Coptidoideae</taxon>
        <taxon>Coptis</taxon>
    </lineage>
</organism>
<name>A0A835HTJ0_9MAGN</name>
<dbReference type="PANTHER" id="PTHR46159:SF12">
    <property type="entry name" value="PROTEIN TESMIN_TSO1-LIKE CXC 3-RELATED"/>
    <property type="match status" value="1"/>
</dbReference>
<sequence length="726" mass="79978">MDTPDRTRIVTPLSKYEDSPVFNYINSLSPIKPVKSLHIAQTFNTLSFSSPPSVFTSPHVSSQRDSRVIRRHFFSGSLKLETSSDNGLRVSTSEGVLDAVQVSDCSGNPLESFDGECLIREDDDPTNENLELAIELPRTLKYECGSPDSKVGSSQDSKTDPTVVVSDTPVTCDQFGQEVSIERHLSFQSGVDLHQICQIEQTKEDGTGCDWEALISETSDLLIFNSSNNAEASTIEDQNKLDRESSACNSLSVPQENTDHMPITQLHVPVDPCGQHQVDDYAAQSTGVEETETDHTPHILLSAFQNKEHVNFPSEVMDDKVGSRVPFDCKQRGIRRRCLVFETVGGRKKKLGDDSNSSSSASSQCDGKVSSNDKQLDPIRPCTSSSPCMIPGIGLHLNALAATTKDPRVVKHDTLASGKELISMPTSLSSLNSLSFEQKALSRRRLEHDGETEACKRCNCKKSKCLKLYCECFAAGVYCVEPCSCQDCFNKPVHEDTVLATRKQIESRNPLAFAPKVIRSSDTVPEIGEETPGPAMHKRGCNCKKSNCLKKYCECYQGGVGCSINCRCEGCKNAYGRKDGSTPEGEETKASEKNGLLSSLQTKDLRKDQDQCPDPDLSLTFSFQICRTSVQHPFSSFIKPVRSCPPSQPKFEKHFQISPDDETPEILRGNFSPISGIKTASPNRKRVSPPHSEFTSSPGRRNTRKLVLQSIPSFPSLNQHETGDFH</sequence>
<dbReference type="Pfam" id="PF03638">
    <property type="entry name" value="TCR"/>
    <property type="match status" value="2"/>
</dbReference>
<dbReference type="GO" id="GO:0003700">
    <property type="term" value="F:DNA-binding transcription factor activity"/>
    <property type="evidence" value="ECO:0007669"/>
    <property type="project" value="InterPro"/>
</dbReference>
<keyword evidence="7" id="KW-1185">Reference proteome</keyword>
<dbReference type="InterPro" id="IPR033467">
    <property type="entry name" value="Tesmin/TSO1-like_CXC"/>
</dbReference>
<dbReference type="AlphaFoldDB" id="A0A835HTJ0"/>
<evidence type="ECO:0000313" key="6">
    <source>
        <dbReference type="EMBL" id="KAF9605084.1"/>
    </source>
</evidence>
<feature type="compositionally biased region" description="Basic and acidic residues" evidence="4">
    <location>
        <begin position="578"/>
        <end position="592"/>
    </location>
</feature>
<feature type="region of interest" description="Disordered" evidence="4">
    <location>
        <begin position="348"/>
        <end position="378"/>
    </location>
</feature>
<dbReference type="GO" id="GO:0005634">
    <property type="term" value="C:nucleus"/>
    <property type="evidence" value="ECO:0007669"/>
    <property type="project" value="UniProtKB-SubCell"/>
</dbReference>
<evidence type="ECO:0000256" key="1">
    <source>
        <dbReference type="ARBA" id="ARBA00004123"/>
    </source>
</evidence>
<feature type="region of interest" description="Disordered" evidence="4">
    <location>
        <begin position="578"/>
        <end position="611"/>
    </location>
</feature>
<proteinExistence type="inferred from homology"/>
<feature type="region of interest" description="Disordered" evidence="4">
    <location>
        <begin position="145"/>
        <end position="165"/>
    </location>
</feature>
<accession>A0A835HTJ0</accession>
<comment type="subcellular location">
    <subcellularLocation>
        <location evidence="1">Nucleus</location>
    </subcellularLocation>
</comment>
<reference evidence="6 7" key="1">
    <citation type="submission" date="2020-10" db="EMBL/GenBank/DDBJ databases">
        <title>The Coptis chinensis genome and diversification of protoberbering-type alkaloids.</title>
        <authorList>
            <person name="Wang B."/>
            <person name="Shu S."/>
            <person name="Song C."/>
            <person name="Liu Y."/>
        </authorList>
    </citation>
    <scope>NUCLEOTIDE SEQUENCE [LARGE SCALE GENOMIC DNA]</scope>
    <source>
        <strain evidence="6">HL-2020</strain>
        <tissue evidence="6">Leaf</tissue>
    </source>
</reference>
<dbReference type="EMBL" id="JADFTS010000005">
    <property type="protein sequence ID" value="KAF9605084.1"/>
    <property type="molecule type" value="Genomic_DNA"/>
</dbReference>
<dbReference type="PROSITE" id="PS51634">
    <property type="entry name" value="CRC"/>
    <property type="match status" value="1"/>
</dbReference>
<evidence type="ECO:0000256" key="4">
    <source>
        <dbReference type="SAM" id="MobiDB-lite"/>
    </source>
</evidence>
<dbReference type="InterPro" id="IPR005172">
    <property type="entry name" value="CRC"/>
</dbReference>
<evidence type="ECO:0000256" key="2">
    <source>
        <dbReference type="ARBA" id="ARBA00007267"/>
    </source>
</evidence>
<dbReference type="PANTHER" id="PTHR46159">
    <property type="entry name" value="PROTEIN TESMIN/TSO1-LIKE CXC 2"/>
    <property type="match status" value="1"/>
</dbReference>
<protein>
    <recommendedName>
        <fullName evidence="5">CRC domain-containing protein</fullName>
    </recommendedName>
</protein>
<comment type="caution">
    <text evidence="6">The sequence shown here is derived from an EMBL/GenBank/DDBJ whole genome shotgun (WGS) entry which is preliminary data.</text>
</comment>
<feature type="region of interest" description="Disordered" evidence="4">
    <location>
        <begin position="672"/>
        <end position="726"/>
    </location>
</feature>
<keyword evidence="3" id="KW-0539">Nucleus</keyword>
<feature type="compositionally biased region" description="Polar residues" evidence="4">
    <location>
        <begin position="710"/>
        <end position="720"/>
    </location>
</feature>
<evidence type="ECO:0000313" key="7">
    <source>
        <dbReference type="Proteomes" id="UP000631114"/>
    </source>
</evidence>
<dbReference type="SMART" id="SM01114">
    <property type="entry name" value="CXC"/>
    <property type="match status" value="2"/>
</dbReference>
<dbReference type="InterPro" id="IPR044522">
    <property type="entry name" value="TSO1-like"/>
</dbReference>
<comment type="similarity">
    <text evidence="2">Belongs to the lin-54 family.</text>
</comment>
<dbReference type="Proteomes" id="UP000631114">
    <property type="component" value="Unassembled WGS sequence"/>
</dbReference>
<dbReference type="OrthoDB" id="6283463at2759"/>
<evidence type="ECO:0000259" key="5">
    <source>
        <dbReference type="PROSITE" id="PS51634"/>
    </source>
</evidence>
<evidence type="ECO:0000256" key="3">
    <source>
        <dbReference type="ARBA" id="ARBA00023242"/>
    </source>
</evidence>
<gene>
    <name evidence="6" type="ORF">IFM89_013754</name>
</gene>
<feature type="domain" description="CRC" evidence="5">
    <location>
        <begin position="454"/>
        <end position="576"/>
    </location>
</feature>